<sequence>EEDPPYYILLSMRVEAVEPVSTSVRVETSVEFADRRIESACETAWRYWAANSGFDCFLEFVKMEEDGEEPLSAMGELIFGRGGDHAATPSVVDRDERHCSNYEREEMRRWFCFYIWYQQQADSTISHSVYREHDEGGSPSSIK</sequence>
<dbReference type="EMBL" id="CAJVPT010061755">
    <property type="protein sequence ID" value="CAG8765840.1"/>
    <property type="molecule type" value="Genomic_DNA"/>
</dbReference>
<evidence type="ECO:0000313" key="2">
    <source>
        <dbReference type="Proteomes" id="UP000789525"/>
    </source>
</evidence>
<keyword evidence="2" id="KW-1185">Reference proteome</keyword>
<protein>
    <submittedName>
        <fullName evidence="1">3284_t:CDS:1</fullName>
    </submittedName>
</protein>
<dbReference type="Proteomes" id="UP000789525">
    <property type="component" value="Unassembled WGS sequence"/>
</dbReference>
<comment type="caution">
    <text evidence="1">The sequence shown here is derived from an EMBL/GenBank/DDBJ whole genome shotgun (WGS) entry which is preliminary data.</text>
</comment>
<feature type="non-terminal residue" evidence="1">
    <location>
        <position position="1"/>
    </location>
</feature>
<evidence type="ECO:0000313" key="1">
    <source>
        <dbReference type="EMBL" id="CAG8765840.1"/>
    </source>
</evidence>
<gene>
    <name evidence="1" type="ORF">ACOLOM_LOCUS13449</name>
</gene>
<reference evidence="1" key="1">
    <citation type="submission" date="2021-06" db="EMBL/GenBank/DDBJ databases">
        <authorList>
            <person name="Kallberg Y."/>
            <person name="Tangrot J."/>
            <person name="Rosling A."/>
        </authorList>
    </citation>
    <scope>NUCLEOTIDE SEQUENCE</scope>
    <source>
        <strain evidence="1">CL356</strain>
    </source>
</reference>
<proteinExistence type="predicted"/>
<accession>A0ACA9QVD9</accession>
<name>A0ACA9QVD9_9GLOM</name>
<organism evidence="1 2">
    <name type="scientific">Acaulospora colombiana</name>
    <dbReference type="NCBI Taxonomy" id="27376"/>
    <lineage>
        <taxon>Eukaryota</taxon>
        <taxon>Fungi</taxon>
        <taxon>Fungi incertae sedis</taxon>
        <taxon>Mucoromycota</taxon>
        <taxon>Glomeromycotina</taxon>
        <taxon>Glomeromycetes</taxon>
        <taxon>Diversisporales</taxon>
        <taxon>Acaulosporaceae</taxon>
        <taxon>Acaulospora</taxon>
    </lineage>
</organism>
<feature type="non-terminal residue" evidence="1">
    <location>
        <position position="143"/>
    </location>
</feature>